<dbReference type="KEGG" id="ngr:NAEGRDRAFT_73198"/>
<dbReference type="VEuPathDB" id="AmoebaDB:NAEGRDRAFT_73198"/>
<dbReference type="EMBL" id="GG738903">
    <property type="protein sequence ID" value="EFC38928.1"/>
    <property type="molecule type" value="Genomic_DNA"/>
</dbReference>
<dbReference type="InterPro" id="IPR029787">
    <property type="entry name" value="Nucleotide_cyclase"/>
</dbReference>
<dbReference type="InParanoid" id="D2VVZ9"/>
<feature type="transmembrane region" description="Helical" evidence="1">
    <location>
        <begin position="37"/>
        <end position="59"/>
    </location>
</feature>
<dbReference type="RefSeq" id="XP_002671672.1">
    <property type="nucleotide sequence ID" value="XM_002671626.1"/>
</dbReference>
<dbReference type="AlphaFoldDB" id="D2VVZ9"/>
<name>D2VVZ9_NAEGR</name>
<proteinExistence type="predicted"/>
<dbReference type="Proteomes" id="UP000006671">
    <property type="component" value="Unassembled WGS sequence"/>
</dbReference>
<keyword evidence="1" id="KW-0812">Transmembrane</keyword>
<organism evidence="3">
    <name type="scientific">Naegleria gruberi</name>
    <name type="common">Amoeba</name>
    <dbReference type="NCBI Taxonomy" id="5762"/>
    <lineage>
        <taxon>Eukaryota</taxon>
        <taxon>Discoba</taxon>
        <taxon>Heterolobosea</taxon>
        <taxon>Tetramitia</taxon>
        <taxon>Eutetramitia</taxon>
        <taxon>Vahlkampfiidae</taxon>
        <taxon>Naegleria</taxon>
    </lineage>
</organism>
<evidence type="ECO:0000256" key="1">
    <source>
        <dbReference type="SAM" id="Phobius"/>
    </source>
</evidence>
<evidence type="ECO:0000313" key="2">
    <source>
        <dbReference type="EMBL" id="EFC38928.1"/>
    </source>
</evidence>
<keyword evidence="1" id="KW-1133">Transmembrane helix</keyword>
<sequence length="567" mass="63746">MKTKVAPNIKYETESVSSSSADGIDELKTTFFSSIKFLLIILISLLILISVVLLSVIWISSFSSAVGEMSSKVRRQEFEKIVSFTQRILNDVMLVTESVKSQLYSDFDFDTMIEKHMFKAMRVAQKYLPSVTQGVNIGDPFGAFYGLAHFGDEITFYNITPGKDQYYYNCRNFYTSDYCNRSSEPDIVYPPFTSNFVAESASVNPGNPVFTVSYVDPTLPNFVFLTAVSSFKQGNIKSGASFSYFFGYDMTVASISEFLVEITKEVSGSSSFIIEKKTDFIIASDHPEVAVATVDSQGNVQRKTANDFGGDVTKIGNIVYGAFKSFDELTCNTESVLSDVSNVISVYRLCTEEGLEWVLVFSVPHWNYIGSMVIAIICAILGSILIVSIAKTSCGQIGKFENEMVTIHFNATNDQNQHEMKGLQLCHVLLSKLNGYKERKLRKHQLLEKYKESSLIERFNFRIVANSQYNLCGNLGTKQVMTFSILGSTPFNLQSMIETAKELDVPILISDDLNEKVDNLFQTRYVDTKEMVIDQYYTSPVSDSNLFSMRRVYELGESSQIAQDEWM</sequence>
<feature type="transmembrane region" description="Helical" evidence="1">
    <location>
        <begin position="368"/>
        <end position="390"/>
    </location>
</feature>
<evidence type="ECO:0000313" key="3">
    <source>
        <dbReference type="Proteomes" id="UP000006671"/>
    </source>
</evidence>
<gene>
    <name evidence="2" type="ORF">NAEGRDRAFT_73198</name>
</gene>
<dbReference type="GeneID" id="8850846"/>
<keyword evidence="1" id="KW-0472">Membrane</keyword>
<keyword evidence="3" id="KW-1185">Reference proteome</keyword>
<reference evidence="2 3" key="1">
    <citation type="journal article" date="2010" name="Cell">
        <title>The genome of Naegleria gruberi illuminates early eukaryotic versatility.</title>
        <authorList>
            <person name="Fritz-Laylin L.K."/>
            <person name="Prochnik S.E."/>
            <person name="Ginger M.L."/>
            <person name="Dacks J.B."/>
            <person name="Carpenter M.L."/>
            <person name="Field M.C."/>
            <person name="Kuo A."/>
            <person name="Paredez A."/>
            <person name="Chapman J."/>
            <person name="Pham J."/>
            <person name="Shu S."/>
            <person name="Neupane R."/>
            <person name="Cipriano M."/>
            <person name="Mancuso J."/>
            <person name="Tu H."/>
            <person name="Salamov A."/>
            <person name="Lindquist E."/>
            <person name="Shapiro H."/>
            <person name="Lucas S."/>
            <person name="Grigoriev I.V."/>
            <person name="Cande W.Z."/>
            <person name="Fulton C."/>
            <person name="Rokhsar D.S."/>
            <person name="Dawson S.C."/>
        </authorList>
    </citation>
    <scope>NUCLEOTIDE SEQUENCE [LARGE SCALE GENOMIC DNA]</scope>
    <source>
        <strain evidence="2 3">NEG-M</strain>
    </source>
</reference>
<accession>D2VVZ9</accession>
<protein>
    <submittedName>
        <fullName evidence="2">Predicted protein</fullName>
    </submittedName>
</protein>
<dbReference type="Gene3D" id="3.30.70.1230">
    <property type="entry name" value="Nucleotide cyclase"/>
    <property type="match status" value="1"/>
</dbReference>